<keyword evidence="5 9" id="KW-0812">Transmembrane</keyword>
<feature type="transmembrane region" description="Helical" evidence="9">
    <location>
        <begin position="202"/>
        <end position="219"/>
    </location>
</feature>
<feature type="transmembrane region" description="Helical" evidence="9">
    <location>
        <begin position="231"/>
        <end position="256"/>
    </location>
</feature>
<keyword evidence="2" id="KW-0813">Transport</keyword>
<feature type="transmembrane region" description="Helical" evidence="9">
    <location>
        <begin position="152"/>
        <end position="170"/>
    </location>
</feature>
<keyword evidence="4" id="KW-1003">Cell membrane</keyword>
<dbReference type="GO" id="GO:0015297">
    <property type="term" value="F:antiporter activity"/>
    <property type="evidence" value="ECO:0007669"/>
    <property type="project" value="UniProtKB-KW"/>
</dbReference>
<evidence type="ECO:0000256" key="3">
    <source>
        <dbReference type="ARBA" id="ARBA00022449"/>
    </source>
</evidence>
<protein>
    <submittedName>
        <fullName evidence="11">Sodium:proton antiporter</fullName>
    </submittedName>
</protein>
<evidence type="ECO:0000313" key="12">
    <source>
        <dbReference type="Proteomes" id="UP000441455"/>
    </source>
</evidence>
<evidence type="ECO:0000256" key="2">
    <source>
        <dbReference type="ARBA" id="ARBA00022448"/>
    </source>
</evidence>
<evidence type="ECO:0000313" key="11">
    <source>
        <dbReference type="EMBL" id="MSS81173.1"/>
    </source>
</evidence>
<dbReference type="AlphaFoldDB" id="A0A6N7VY79"/>
<keyword evidence="3" id="KW-0050">Antiport</keyword>
<evidence type="ECO:0000259" key="10">
    <source>
        <dbReference type="Pfam" id="PF03553"/>
    </source>
</evidence>
<gene>
    <name evidence="11" type="ORF">FX155_00840</name>
</gene>
<dbReference type="EMBL" id="VULN01000001">
    <property type="protein sequence ID" value="MSS81173.1"/>
    <property type="molecule type" value="Genomic_DNA"/>
</dbReference>
<dbReference type="InterPro" id="IPR018461">
    <property type="entry name" value="Na/H_Antiport_NhaC-like_C"/>
</dbReference>
<name>A0A6N7VY79_ACIFE</name>
<feature type="transmembrane region" description="Helical" evidence="9">
    <location>
        <begin position="310"/>
        <end position="329"/>
    </location>
</feature>
<organism evidence="11 12">
    <name type="scientific">Acidaminococcus fermentans</name>
    <dbReference type="NCBI Taxonomy" id="905"/>
    <lineage>
        <taxon>Bacteria</taxon>
        <taxon>Bacillati</taxon>
        <taxon>Bacillota</taxon>
        <taxon>Negativicutes</taxon>
        <taxon>Acidaminococcales</taxon>
        <taxon>Acidaminococcaceae</taxon>
        <taxon>Acidaminococcus</taxon>
    </lineage>
</organism>
<sequence length="446" mass="47384">MMKTGTLQVSKVAKGALLMENRVLLLFCLILLAFVLFQGPLLGALVLGFLLFAGYGLHQGHSLPQVLTMAWEGVLGVRTIFLVFLLIGLLTGVWRSAGTIAYLVTAAGQLIHPALFLLLAFWLNCSISFLLGTSFGTAATMGVITMKIGISLGIPPLFTGGAILSGVYFGDRMSPVSTSALLVAVLTGTDLYRNLRNMARSTLVPFVLSSLFYLSLGFLSRHQGQTAAPAAALASLYTFTPLLLLPALSILVLSLLQVPVKTNLAVSILLASLLSLLVQHMSPAALLQVLVWGYHAPDPSLASLTDGGGILSMVRVGAIVCLSSSYAGIFKGTGLLDGLQERCLGWARKWGCQTAATLTALFTSLIACNQSFTILLTHQLCRKLPWTPEKAALTLEDTAVLLAPLVPWSIACAVVLESAGAPAASIPLACYLYLMPLWNLWTERPG</sequence>
<dbReference type="PANTHER" id="PTHR33451:SF3">
    <property type="entry name" value="MALATE-2H(+)_NA(+)-LACTATE ANTIPORTER"/>
    <property type="match status" value="1"/>
</dbReference>
<dbReference type="GO" id="GO:0005886">
    <property type="term" value="C:plasma membrane"/>
    <property type="evidence" value="ECO:0007669"/>
    <property type="project" value="UniProtKB-SubCell"/>
</dbReference>
<comment type="similarity">
    <text evidence="8">Belongs to the NhaC Na(+)/H(+) (TC 2.A.35) antiporter family.</text>
</comment>
<evidence type="ECO:0000256" key="8">
    <source>
        <dbReference type="ARBA" id="ARBA00038435"/>
    </source>
</evidence>
<comment type="subcellular location">
    <subcellularLocation>
        <location evidence="1">Cell membrane</location>
        <topology evidence="1">Multi-pass membrane protein</topology>
    </subcellularLocation>
</comment>
<feature type="transmembrane region" description="Helical" evidence="9">
    <location>
        <begin position="127"/>
        <end position="145"/>
    </location>
</feature>
<evidence type="ECO:0000256" key="5">
    <source>
        <dbReference type="ARBA" id="ARBA00022692"/>
    </source>
</evidence>
<dbReference type="OrthoDB" id="9762978at2"/>
<feature type="domain" description="Na+/H+ antiporter NhaC-like C-terminal" evidence="10">
    <location>
        <begin position="166"/>
        <end position="435"/>
    </location>
</feature>
<feature type="transmembrane region" description="Helical" evidence="9">
    <location>
        <begin position="75"/>
        <end position="93"/>
    </location>
</feature>
<proteinExistence type="inferred from homology"/>
<accession>A0A6N7VY79</accession>
<dbReference type="Pfam" id="PF03553">
    <property type="entry name" value="Na_H_antiporter"/>
    <property type="match status" value="1"/>
</dbReference>
<evidence type="ECO:0000256" key="7">
    <source>
        <dbReference type="ARBA" id="ARBA00023136"/>
    </source>
</evidence>
<dbReference type="Proteomes" id="UP000441455">
    <property type="component" value="Unassembled WGS sequence"/>
</dbReference>
<dbReference type="PANTHER" id="PTHR33451">
    <property type="entry name" value="MALATE-2H(+)/NA(+)-LACTATE ANTIPORTER"/>
    <property type="match status" value="1"/>
</dbReference>
<evidence type="ECO:0000256" key="6">
    <source>
        <dbReference type="ARBA" id="ARBA00022989"/>
    </source>
</evidence>
<evidence type="ECO:0000256" key="1">
    <source>
        <dbReference type="ARBA" id="ARBA00004651"/>
    </source>
</evidence>
<comment type="caution">
    <text evidence="11">The sequence shown here is derived from an EMBL/GenBank/DDBJ whole genome shotgun (WGS) entry which is preliminary data.</text>
</comment>
<evidence type="ECO:0000256" key="9">
    <source>
        <dbReference type="SAM" id="Phobius"/>
    </source>
</evidence>
<reference evidence="11 12" key="1">
    <citation type="submission" date="2019-08" db="EMBL/GenBank/DDBJ databases">
        <title>In-depth cultivation of the pig gut microbiome towards novel bacterial diversity and tailored functional studies.</title>
        <authorList>
            <person name="Wylensek D."/>
            <person name="Hitch T.C.A."/>
            <person name="Clavel T."/>
        </authorList>
    </citation>
    <scope>NUCLEOTIDE SEQUENCE [LARGE SCALE GENOMIC DNA]</scope>
    <source>
        <strain evidence="11 12">WCA-389-WT-5B</strain>
    </source>
</reference>
<feature type="transmembrane region" description="Helical" evidence="9">
    <location>
        <begin position="23"/>
        <end position="55"/>
    </location>
</feature>
<keyword evidence="7 9" id="KW-0472">Membrane</keyword>
<dbReference type="InterPro" id="IPR052180">
    <property type="entry name" value="NhaC_Na-H+_Antiporter"/>
</dbReference>
<keyword evidence="6 9" id="KW-1133">Transmembrane helix</keyword>
<feature type="transmembrane region" description="Helical" evidence="9">
    <location>
        <begin position="268"/>
        <end position="290"/>
    </location>
</feature>
<evidence type="ECO:0000256" key="4">
    <source>
        <dbReference type="ARBA" id="ARBA00022475"/>
    </source>
</evidence>